<dbReference type="EMBL" id="KV425601">
    <property type="protein sequence ID" value="KZT21965.1"/>
    <property type="molecule type" value="Genomic_DNA"/>
</dbReference>
<reference evidence="2 3" key="1">
    <citation type="journal article" date="2016" name="Mol. Biol. Evol.">
        <title>Comparative Genomics of Early-Diverging Mushroom-Forming Fungi Provides Insights into the Origins of Lignocellulose Decay Capabilities.</title>
        <authorList>
            <person name="Nagy L.G."/>
            <person name="Riley R."/>
            <person name="Tritt A."/>
            <person name="Adam C."/>
            <person name="Daum C."/>
            <person name="Floudas D."/>
            <person name="Sun H."/>
            <person name="Yadav J.S."/>
            <person name="Pangilinan J."/>
            <person name="Larsson K.H."/>
            <person name="Matsuura K."/>
            <person name="Barry K."/>
            <person name="Labutti K."/>
            <person name="Kuo R."/>
            <person name="Ohm R.A."/>
            <person name="Bhattacharya S.S."/>
            <person name="Shirouzu T."/>
            <person name="Yoshinaga Y."/>
            <person name="Martin F.M."/>
            <person name="Grigoriev I.V."/>
            <person name="Hibbett D.S."/>
        </authorList>
    </citation>
    <scope>NUCLEOTIDE SEQUENCE [LARGE SCALE GENOMIC DNA]</scope>
    <source>
        <strain evidence="2 3">HHB14362 ss-1</strain>
    </source>
</reference>
<keyword evidence="1" id="KW-0732">Signal</keyword>
<name>A0A165Q5U1_9AGAM</name>
<evidence type="ECO:0000313" key="2">
    <source>
        <dbReference type="EMBL" id="KZT21965.1"/>
    </source>
</evidence>
<keyword evidence="3" id="KW-1185">Reference proteome</keyword>
<organism evidence="2 3">
    <name type="scientific">Neolentinus lepideus HHB14362 ss-1</name>
    <dbReference type="NCBI Taxonomy" id="1314782"/>
    <lineage>
        <taxon>Eukaryota</taxon>
        <taxon>Fungi</taxon>
        <taxon>Dikarya</taxon>
        <taxon>Basidiomycota</taxon>
        <taxon>Agaricomycotina</taxon>
        <taxon>Agaricomycetes</taxon>
        <taxon>Gloeophyllales</taxon>
        <taxon>Gloeophyllaceae</taxon>
        <taxon>Neolentinus</taxon>
    </lineage>
</organism>
<dbReference type="InParanoid" id="A0A165Q5U1"/>
<evidence type="ECO:0000313" key="3">
    <source>
        <dbReference type="Proteomes" id="UP000076761"/>
    </source>
</evidence>
<proteinExistence type="predicted"/>
<sequence>MVVLSGSCIFIGITVLWGCDPTPIIIDSASYFDTASRVNGGILGDWIHPGLTCYIESQPKILSPAPVIVYTSKGI</sequence>
<feature type="chain" id="PRO_5007864635" evidence="1">
    <location>
        <begin position="19"/>
        <end position="75"/>
    </location>
</feature>
<protein>
    <submittedName>
        <fullName evidence="2">Uncharacterized protein</fullName>
    </submittedName>
</protein>
<accession>A0A165Q5U1</accession>
<dbReference type="Proteomes" id="UP000076761">
    <property type="component" value="Unassembled WGS sequence"/>
</dbReference>
<dbReference type="AlphaFoldDB" id="A0A165Q5U1"/>
<feature type="signal peptide" evidence="1">
    <location>
        <begin position="1"/>
        <end position="18"/>
    </location>
</feature>
<evidence type="ECO:0000256" key="1">
    <source>
        <dbReference type="SAM" id="SignalP"/>
    </source>
</evidence>
<gene>
    <name evidence="2" type="ORF">NEOLEDRAFT_1138763</name>
</gene>